<dbReference type="AlphaFoldDB" id="A0A2P6PAX1"/>
<protein>
    <submittedName>
        <fullName evidence="1">Uncharacterized protein</fullName>
    </submittedName>
</protein>
<comment type="caution">
    <text evidence="1">The sequence shown here is derived from an EMBL/GenBank/DDBJ whole genome shotgun (WGS) entry which is preliminary data.</text>
</comment>
<proteinExistence type="predicted"/>
<name>A0A2P6PAX1_ROSCH</name>
<sequence>MFFRRDFDRDLWVPDWDYDVLEVGLMFQRLFCEMWELGRERPEGKREKKGEFFG</sequence>
<evidence type="ECO:0000313" key="2">
    <source>
        <dbReference type="Proteomes" id="UP000238479"/>
    </source>
</evidence>
<accession>A0A2P6PAX1</accession>
<gene>
    <name evidence="1" type="ORF">RchiOBHm_Chr7g0213131</name>
</gene>
<reference evidence="1 2" key="1">
    <citation type="journal article" date="2018" name="Nat. Genet.">
        <title>The Rosa genome provides new insights in the design of modern roses.</title>
        <authorList>
            <person name="Bendahmane M."/>
        </authorList>
    </citation>
    <scope>NUCLEOTIDE SEQUENCE [LARGE SCALE GENOMIC DNA]</scope>
    <source>
        <strain evidence="2">cv. Old Blush</strain>
    </source>
</reference>
<organism evidence="1 2">
    <name type="scientific">Rosa chinensis</name>
    <name type="common">China rose</name>
    <dbReference type="NCBI Taxonomy" id="74649"/>
    <lineage>
        <taxon>Eukaryota</taxon>
        <taxon>Viridiplantae</taxon>
        <taxon>Streptophyta</taxon>
        <taxon>Embryophyta</taxon>
        <taxon>Tracheophyta</taxon>
        <taxon>Spermatophyta</taxon>
        <taxon>Magnoliopsida</taxon>
        <taxon>eudicotyledons</taxon>
        <taxon>Gunneridae</taxon>
        <taxon>Pentapetalae</taxon>
        <taxon>rosids</taxon>
        <taxon>fabids</taxon>
        <taxon>Rosales</taxon>
        <taxon>Rosaceae</taxon>
        <taxon>Rosoideae</taxon>
        <taxon>Rosoideae incertae sedis</taxon>
        <taxon>Rosa</taxon>
    </lineage>
</organism>
<dbReference type="Gramene" id="PRQ19076">
    <property type="protein sequence ID" value="PRQ19076"/>
    <property type="gene ID" value="RchiOBHm_Chr7g0213131"/>
</dbReference>
<evidence type="ECO:0000313" key="1">
    <source>
        <dbReference type="EMBL" id="PRQ19076.1"/>
    </source>
</evidence>
<dbReference type="EMBL" id="PDCK01000045">
    <property type="protein sequence ID" value="PRQ19076.1"/>
    <property type="molecule type" value="Genomic_DNA"/>
</dbReference>
<dbReference type="Proteomes" id="UP000238479">
    <property type="component" value="Chromosome 7"/>
</dbReference>
<keyword evidence="2" id="KW-1185">Reference proteome</keyword>